<dbReference type="InterPro" id="IPR008758">
    <property type="entry name" value="Peptidase_S28"/>
</dbReference>
<dbReference type="PANTHER" id="PTHR11010:SF105">
    <property type="entry name" value="PEPTIDASE S28-RELATED"/>
    <property type="match status" value="1"/>
</dbReference>
<reference evidence="8" key="1">
    <citation type="submission" date="2017-02" db="UniProtKB">
        <authorList>
            <consortium name="WormBaseParasite"/>
        </authorList>
    </citation>
    <scope>IDENTIFICATION</scope>
</reference>
<dbReference type="GO" id="GO:0006508">
    <property type="term" value="P:proteolysis"/>
    <property type="evidence" value="ECO:0007669"/>
    <property type="project" value="UniProtKB-KW"/>
</dbReference>
<organism evidence="8">
    <name type="scientific">Anisakis simplex</name>
    <name type="common">Herring worm</name>
    <dbReference type="NCBI Taxonomy" id="6269"/>
    <lineage>
        <taxon>Eukaryota</taxon>
        <taxon>Metazoa</taxon>
        <taxon>Ecdysozoa</taxon>
        <taxon>Nematoda</taxon>
        <taxon>Chromadorea</taxon>
        <taxon>Rhabditida</taxon>
        <taxon>Spirurina</taxon>
        <taxon>Ascaridomorpha</taxon>
        <taxon>Ascaridoidea</taxon>
        <taxon>Anisakidae</taxon>
        <taxon>Anisakis</taxon>
        <taxon>Anisakis simplex complex</taxon>
    </lineage>
</organism>
<gene>
    <name evidence="6" type="ORF">ASIM_LOCUS154</name>
</gene>
<reference evidence="6 7" key="2">
    <citation type="submission" date="2018-11" db="EMBL/GenBank/DDBJ databases">
        <authorList>
            <consortium name="Pathogen Informatics"/>
        </authorList>
    </citation>
    <scope>NUCLEOTIDE SEQUENCE [LARGE SCALE GENOMIC DNA]</scope>
</reference>
<dbReference type="Pfam" id="PF05577">
    <property type="entry name" value="Peptidase_S28"/>
    <property type="match status" value="2"/>
</dbReference>
<sequence length="1073" mass="122439">MEYLLIFLQPHIRGDLIRSLPEARLQQVAIAKNSQTRIPGFFMGRPRDGFKRDPLADQPHIRAQLNPSSATIRQLLDHFTPSDGRTWKQRYFYNMKYYKPTGPVFLMLGGESPEDPAWVSYEELPWVKWAKKHGAALFSLEHRFYGESRPFPTLATENLKYLSSKQGVEDAAYFIRYINKRFNFVNTKWVVFGGSYSGALAAWLREKHPELVVGAVASSAPVEAKLDFHEYLEVVQKDIRSCNVTCASAIGETFKEMSEFMWTEEGRTNLTETFLYALHIQQITYAYVGRKQGEFIYGVRPGLNDISLGYKETELYFRLMFTPFQFIAQNGGERFITAACQIMTYNGMTYFNRLKLILVILSSGGRDYQTDIDYDALITELKNTEYNRASASTRSWIWQTCTEFGYFQTTDLGRNIFGSGSPMNLEVDMCNDIFGPEHRIETIDRKIHETLEYFGGSHHFNGTNVVFPNGNIDPWHALGLYSSKHPSVVPILINGTVHCQDMQPERPSDPPSLVKARKIIASNIDVWLRGEQKQQEVKAKMPEVTSQIKKTRSKLPKMKQFSSVLRAVPLKPIREELYHTETIPQHLNPFIWGRPLTGLVVDPPAPIDMAAYPKGFVAGTITMPVDHFNATNTNTFNQRYWMNPQYAKPRGPHFLMIGGEGTANTKWVLNPEVQIMSAARKYGATVYMLEHRYYGESWPTPDQSTENLKWLTSQQALADLAQFIKTMNKEQKLVNPQWITFGGSYPGMLSAWFRQFYPELTVGALASSAPIGAKVDFYEYLIVVANSLRFFNPKCADNVGNAFDEMRKLSLTQEGRAYLTNIFTLKPEWTAQSTITDVDMQYFFSNIYSNFQGAVQYNNDNSGKHAIGGGINDVCKYMVNNTKTAIENVADVNAYIAKFWDGYFNYTDNRYENYVDYLKDITAMSASRSWTYQTCNEFGFFQSTDIGENMFGGPTPVNFFIDTCLDAFGPTFTPKYVYEANEKSHNYYGGVEYYHGTNVFFTNGNIDPWHALSKYNGIGSVTTVLMNGTAHCADMYPPRKEDAPDLAPTRALIERKIGEWLGEHFMIPYLSDR</sequence>
<evidence type="ECO:0000256" key="4">
    <source>
        <dbReference type="ARBA" id="ARBA00022801"/>
    </source>
</evidence>
<dbReference type="Gene3D" id="3.40.50.1820">
    <property type="entry name" value="alpha/beta hydrolase"/>
    <property type="match status" value="2"/>
</dbReference>
<evidence type="ECO:0000313" key="7">
    <source>
        <dbReference type="Proteomes" id="UP000267096"/>
    </source>
</evidence>
<evidence type="ECO:0000256" key="3">
    <source>
        <dbReference type="ARBA" id="ARBA00022729"/>
    </source>
</evidence>
<dbReference type="InterPro" id="IPR042269">
    <property type="entry name" value="Ser_carbopepase_S28_SKS"/>
</dbReference>
<protein>
    <submittedName>
        <fullName evidence="8">Serine protease K12H4.7</fullName>
    </submittedName>
</protein>
<dbReference type="SUPFAM" id="SSF53474">
    <property type="entry name" value="alpha/beta-Hydrolases"/>
    <property type="match status" value="3"/>
</dbReference>
<name>A0A0M3IYC1_ANISI</name>
<dbReference type="GO" id="GO:0008239">
    <property type="term" value="F:dipeptidyl-peptidase activity"/>
    <property type="evidence" value="ECO:0007669"/>
    <property type="project" value="TreeGrafter"/>
</dbReference>
<dbReference type="WBParaSite" id="ASIM_0000024301-mRNA-1">
    <property type="protein sequence ID" value="ASIM_0000024301-mRNA-1"/>
    <property type="gene ID" value="ASIM_0000024301"/>
</dbReference>
<dbReference type="EMBL" id="UYRR01000054">
    <property type="protein sequence ID" value="VDK17423.1"/>
    <property type="molecule type" value="Genomic_DNA"/>
</dbReference>
<dbReference type="Proteomes" id="UP000267096">
    <property type="component" value="Unassembled WGS sequence"/>
</dbReference>
<keyword evidence="3" id="KW-0732">Signal</keyword>
<keyword evidence="4" id="KW-0378">Hydrolase</keyword>
<evidence type="ECO:0000256" key="5">
    <source>
        <dbReference type="ARBA" id="ARBA00023180"/>
    </source>
</evidence>
<keyword evidence="7" id="KW-1185">Reference proteome</keyword>
<accession>A0A0M3IYC1</accession>
<evidence type="ECO:0000256" key="2">
    <source>
        <dbReference type="ARBA" id="ARBA00022670"/>
    </source>
</evidence>
<proteinExistence type="inferred from homology"/>
<evidence type="ECO:0000313" key="8">
    <source>
        <dbReference type="WBParaSite" id="ASIM_0000024301-mRNA-1"/>
    </source>
</evidence>
<dbReference type="AlphaFoldDB" id="A0A0M3IYC1"/>
<evidence type="ECO:0000313" key="6">
    <source>
        <dbReference type="EMBL" id="VDK17423.1"/>
    </source>
</evidence>
<dbReference type="OrthoDB" id="1735038at2759"/>
<dbReference type="PANTHER" id="PTHR11010">
    <property type="entry name" value="PROTEASE S28 PRO-X CARBOXYPEPTIDASE-RELATED"/>
    <property type="match status" value="1"/>
</dbReference>
<evidence type="ECO:0000256" key="1">
    <source>
        <dbReference type="ARBA" id="ARBA00011079"/>
    </source>
</evidence>
<dbReference type="GO" id="GO:0070008">
    <property type="term" value="F:serine-type exopeptidase activity"/>
    <property type="evidence" value="ECO:0007669"/>
    <property type="project" value="InterPro"/>
</dbReference>
<comment type="similarity">
    <text evidence="1">Belongs to the peptidase S28 family.</text>
</comment>
<dbReference type="InterPro" id="IPR029058">
    <property type="entry name" value="AB_hydrolase_fold"/>
</dbReference>
<keyword evidence="2" id="KW-0645">Protease</keyword>
<keyword evidence="5" id="KW-0325">Glycoprotein</keyword>
<dbReference type="Gene3D" id="1.20.120.980">
    <property type="entry name" value="Serine carboxypeptidase S28, SKS domain"/>
    <property type="match status" value="2"/>
</dbReference>
<dbReference type="FunFam" id="1.20.120.980:FF:000003">
    <property type="entry name" value="Serine protease 16"/>
    <property type="match status" value="1"/>
</dbReference>